<dbReference type="Gene3D" id="2.10.90.10">
    <property type="entry name" value="Cystine-knot cytokines"/>
    <property type="match status" value="1"/>
</dbReference>
<dbReference type="GO" id="GO:0005576">
    <property type="term" value="C:extracellular region"/>
    <property type="evidence" value="ECO:0007669"/>
    <property type="project" value="TreeGrafter"/>
</dbReference>
<dbReference type="PANTHER" id="PTHR23199">
    <property type="entry name" value="NEUROTROPHIN 1-RELATED"/>
    <property type="match status" value="1"/>
</dbReference>
<evidence type="ECO:0000256" key="1">
    <source>
        <dbReference type="SAM" id="MobiDB-lite"/>
    </source>
</evidence>
<feature type="signal peptide" evidence="2">
    <location>
        <begin position="1"/>
        <end position="28"/>
    </location>
</feature>
<feature type="compositionally biased region" description="Pro residues" evidence="1">
    <location>
        <begin position="213"/>
        <end position="225"/>
    </location>
</feature>
<keyword evidence="4" id="KW-1185">Reference proteome</keyword>
<reference evidence="3 4" key="1">
    <citation type="submission" date="2024-03" db="EMBL/GenBank/DDBJ databases">
        <title>The genome assembly and annotation of the cricket Gryllus longicercus Weissman &amp; Gray.</title>
        <authorList>
            <person name="Szrajer S."/>
            <person name="Gray D."/>
            <person name="Ylla G."/>
        </authorList>
    </citation>
    <scope>NUCLEOTIDE SEQUENCE [LARGE SCALE GENOMIC DNA]</scope>
    <source>
        <strain evidence="3">DAG 2021-001</strain>
        <tissue evidence="3">Whole body minus gut</tissue>
    </source>
</reference>
<accession>A0AAN9VC78</accession>
<gene>
    <name evidence="3" type="ORF">R5R35_008120</name>
</gene>
<dbReference type="PANTHER" id="PTHR23199:SF12">
    <property type="entry name" value="NEUROTROPHIN 1-RELATED"/>
    <property type="match status" value="1"/>
</dbReference>
<evidence type="ECO:0000313" key="3">
    <source>
        <dbReference type="EMBL" id="KAK7862240.1"/>
    </source>
</evidence>
<dbReference type="GO" id="GO:0045087">
    <property type="term" value="P:innate immune response"/>
    <property type="evidence" value="ECO:0007669"/>
    <property type="project" value="TreeGrafter"/>
</dbReference>
<dbReference type="InterPro" id="IPR052444">
    <property type="entry name" value="Spz/Toll_ligand-like"/>
</dbReference>
<dbReference type="InterPro" id="IPR029034">
    <property type="entry name" value="Cystine-knot_cytokine"/>
</dbReference>
<evidence type="ECO:0000313" key="4">
    <source>
        <dbReference type="Proteomes" id="UP001378592"/>
    </source>
</evidence>
<keyword evidence="2" id="KW-0732">Signal</keyword>
<comment type="caution">
    <text evidence="3">The sequence shown here is derived from an EMBL/GenBank/DDBJ whole genome shotgun (WGS) entry which is preliminary data.</text>
</comment>
<feature type="region of interest" description="Disordered" evidence="1">
    <location>
        <begin position="182"/>
        <end position="225"/>
    </location>
</feature>
<dbReference type="GO" id="GO:0005121">
    <property type="term" value="F:Toll binding"/>
    <property type="evidence" value="ECO:0007669"/>
    <property type="project" value="TreeGrafter"/>
</dbReference>
<proteinExistence type="predicted"/>
<name>A0AAN9VC78_9ORTH</name>
<dbReference type="GO" id="GO:0021556">
    <property type="term" value="P:central nervous system formation"/>
    <property type="evidence" value="ECO:0007669"/>
    <property type="project" value="TreeGrafter"/>
</dbReference>
<dbReference type="Proteomes" id="UP001378592">
    <property type="component" value="Unassembled WGS sequence"/>
</dbReference>
<sequence length="225" mass="24375">MRIVARPSCVAVLCLVASVLLRAATSGAWQIGDSAGDRTLAAAAAEWDLRRLSGRELQTLLRNASGESGAAECCPSRMDMVMPGGGIRVDGLYVELFQLQEQSFYEVSCLDSVRDKPCRFIDRRLQAQSRCVQKYSYSYALVREEPPRHSRRGAHAHAHRNDSWRMDYIRVRSGCACEIVPKAQKKRQAAKKGKRRRPGGGGGAAAGAGADDPPTPAPAPAPDAP</sequence>
<organism evidence="3 4">
    <name type="scientific">Gryllus longicercus</name>
    <dbReference type="NCBI Taxonomy" id="2509291"/>
    <lineage>
        <taxon>Eukaryota</taxon>
        <taxon>Metazoa</taxon>
        <taxon>Ecdysozoa</taxon>
        <taxon>Arthropoda</taxon>
        <taxon>Hexapoda</taxon>
        <taxon>Insecta</taxon>
        <taxon>Pterygota</taxon>
        <taxon>Neoptera</taxon>
        <taxon>Polyneoptera</taxon>
        <taxon>Orthoptera</taxon>
        <taxon>Ensifera</taxon>
        <taxon>Gryllidea</taxon>
        <taxon>Grylloidea</taxon>
        <taxon>Gryllidae</taxon>
        <taxon>Gryllinae</taxon>
        <taxon>Gryllus</taxon>
    </lineage>
</organism>
<evidence type="ECO:0000256" key="2">
    <source>
        <dbReference type="SAM" id="SignalP"/>
    </source>
</evidence>
<dbReference type="EMBL" id="JAZDUA010000285">
    <property type="protein sequence ID" value="KAK7862240.1"/>
    <property type="molecule type" value="Genomic_DNA"/>
</dbReference>
<protein>
    <submittedName>
        <fullName evidence="3">Uncharacterized protein</fullName>
    </submittedName>
</protein>
<dbReference type="AlphaFoldDB" id="A0AAN9VC78"/>
<feature type="compositionally biased region" description="Basic residues" evidence="1">
    <location>
        <begin position="183"/>
        <end position="198"/>
    </location>
</feature>
<dbReference type="GO" id="GO:0008083">
    <property type="term" value="F:growth factor activity"/>
    <property type="evidence" value="ECO:0007669"/>
    <property type="project" value="TreeGrafter"/>
</dbReference>
<feature type="chain" id="PRO_5042946196" evidence="2">
    <location>
        <begin position="29"/>
        <end position="225"/>
    </location>
</feature>
<dbReference type="SUPFAM" id="SSF57501">
    <property type="entry name" value="Cystine-knot cytokines"/>
    <property type="match status" value="1"/>
</dbReference>